<feature type="non-terminal residue" evidence="2">
    <location>
        <position position="1"/>
    </location>
</feature>
<gene>
    <name evidence="2" type="ORF">g.63556</name>
</gene>
<proteinExistence type="predicted"/>
<accession>A0A146LZG6</accession>
<feature type="compositionally biased region" description="Acidic residues" evidence="1">
    <location>
        <begin position="52"/>
        <end position="66"/>
    </location>
</feature>
<feature type="region of interest" description="Disordered" evidence="1">
    <location>
        <begin position="33"/>
        <end position="66"/>
    </location>
</feature>
<name>A0A146LZG6_LYGHE</name>
<sequence>LTDLFQTSSRSLENIRREFPLLDFDVGQFLKGYEDDEATEEGVEEGRKAEDAGECSDEEGHEEDEDVWDEVYDIDEALVGTHVNEGAYEAGSDVGHHVIHSGVRHFPVKVLGTHNSRKVTNGGS</sequence>
<organism evidence="2">
    <name type="scientific">Lygus hesperus</name>
    <name type="common">Western plant bug</name>
    <dbReference type="NCBI Taxonomy" id="30085"/>
    <lineage>
        <taxon>Eukaryota</taxon>
        <taxon>Metazoa</taxon>
        <taxon>Ecdysozoa</taxon>
        <taxon>Arthropoda</taxon>
        <taxon>Hexapoda</taxon>
        <taxon>Insecta</taxon>
        <taxon>Pterygota</taxon>
        <taxon>Neoptera</taxon>
        <taxon>Paraneoptera</taxon>
        <taxon>Hemiptera</taxon>
        <taxon>Heteroptera</taxon>
        <taxon>Panheteroptera</taxon>
        <taxon>Cimicomorpha</taxon>
        <taxon>Miridae</taxon>
        <taxon>Mirini</taxon>
        <taxon>Lygus</taxon>
    </lineage>
</organism>
<dbReference type="EMBL" id="GDHC01006060">
    <property type="protein sequence ID" value="JAQ12569.1"/>
    <property type="molecule type" value="Transcribed_RNA"/>
</dbReference>
<dbReference type="AlphaFoldDB" id="A0A146LZG6"/>
<feature type="compositionally biased region" description="Acidic residues" evidence="1">
    <location>
        <begin position="34"/>
        <end position="43"/>
    </location>
</feature>
<evidence type="ECO:0000313" key="2">
    <source>
        <dbReference type="EMBL" id="JAQ12569.1"/>
    </source>
</evidence>
<reference evidence="2" key="1">
    <citation type="journal article" date="2016" name="Gigascience">
        <title>De novo construction of an expanded transcriptome assembly for the western tarnished plant bug, Lygus hesperus.</title>
        <authorList>
            <person name="Tassone E.E."/>
            <person name="Geib S.M."/>
            <person name="Hall B."/>
            <person name="Fabrick J.A."/>
            <person name="Brent C.S."/>
            <person name="Hull J.J."/>
        </authorList>
    </citation>
    <scope>NUCLEOTIDE SEQUENCE</scope>
</reference>
<protein>
    <submittedName>
        <fullName evidence="2">Uncharacterized protein</fullName>
    </submittedName>
</protein>
<evidence type="ECO:0000256" key="1">
    <source>
        <dbReference type="SAM" id="MobiDB-lite"/>
    </source>
</evidence>